<evidence type="ECO:0000313" key="2">
    <source>
        <dbReference type="Proteomes" id="UP000467840"/>
    </source>
</evidence>
<name>A0A6A6K9F3_HEVBR</name>
<organism evidence="1 2">
    <name type="scientific">Hevea brasiliensis</name>
    <name type="common">Para rubber tree</name>
    <name type="synonym">Siphonia brasiliensis</name>
    <dbReference type="NCBI Taxonomy" id="3981"/>
    <lineage>
        <taxon>Eukaryota</taxon>
        <taxon>Viridiplantae</taxon>
        <taxon>Streptophyta</taxon>
        <taxon>Embryophyta</taxon>
        <taxon>Tracheophyta</taxon>
        <taxon>Spermatophyta</taxon>
        <taxon>Magnoliopsida</taxon>
        <taxon>eudicotyledons</taxon>
        <taxon>Gunneridae</taxon>
        <taxon>Pentapetalae</taxon>
        <taxon>rosids</taxon>
        <taxon>fabids</taxon>
        <taxon>Malpighiales</taxon>
        <taxon>Euphorbiaceae</taxon>
        <taxon>Crotonoideae</taxon>
        <taxon>Micrandreae</taxon>
        <taxon>Hevea</taxon>
    </lineage>
</organism>
<proteinExistence type="predicted"/>
<sequence>MENTCFRGHYMWDETEEQNVRVAWDKLGKDRFHDILNRVRNEMLVKHKKIDIAYLHNLRPNWMKTEVWNELVAYWSSPEW</sequence>
<reference evidence="1 2" key="1">
    <citation type="journal article" date="2020" name="Mol. Plant">
        <title>The Chromosome-Based Rubber Tree Genome Provides New Insights into Spurge Genome Evolution and Rubber Biosynthesis.</title>
        <authorList>
            <person name="Liu J."/>
            <person name="Shi C."/>
            <person name="Shi C.C."/>
            <person name="Li W."/>
            <person name="Zhang Q.J."/>
            <person name="Zhang Y."/>
            <person name="Li K."/>
            <person name="Lu H.F."/>
            <person name="Shi C."/>
            <person name="Zhu S.T."/>
            <person name="Xiao Z.Y."/>
            <person name="Nan H."/>
            <person name="Yue Y."/>
            <person name="Zhu X.G."/>
            <person name="Wu Y."/>
            <person name="Hong X.N."/>
            <person name="Fan G.Y."/>
            <person name="Tong Y."/>
            <person name="Zhang D."/>
            <person name="Mao C.L."/>
            <person name="Liu Y.L."/>
            <person name="Hao S.J."/>
            <person name="Liu W.Q."/>
            <person name="Lv M.Q."/>
            <person name="Zhang H.B."/>
            <person name="Liu Y."/>
            <person name="Hu-Tang G.R."/>
            <person name="Wang J.P."/>
            <person name="Wang J.H."/>
            <person name="Sun Y.H."/>
            <person name="Ni S.B."/>
            <person name="Chen W.B."/>
            <person name="Zhang X.C."/>
            <person name="Jiao Y.N."/>
            <person name="Eichler E.E."/>
            <person name="Li G.H."/>
            <person name="Liu X."/>
            <person name="Gao L.Z."/>
        </authorList>
    </citation>
    <scope>NUCLEOTIDE SEQUENCE [LARGE SCALE GENOMIC DNA]</scope>
    <source>
        <strain evidence="2">cv. GT1</strain>
        <tissue evidence="1">Leaf</tissue>
    </source>
</reference>
<keyword evidence="2" id="KW-1185">Reference proteome</keyword>
<protein>
    <submittedName>
        <fullName evidence="1">Uncharacterized protein</fullName>
    </submittedName>
</protein>
<comment type="caution">
    <text evidence="1">The sequence shown here is derived from an EMBL/GenBank/DDBJ whole genome shotgun (WGS) entry which is preliminary data.</text>
</comment>
<gene>
    <name evidence="1" type="ORF">GH714_035503</name>
</gene>
<accession>A0A6A6K9F3</accession>
<dbReference type="AlphaFoldDB" id="A0A6A6K9F3"/>
<dbReference type="EMBL" id="JAAGAX010000018">
    <property type="protein sequence ID" value="KAF2285025.1"/>
    <property type="molecule type" value="Genomic_DNA"/>
</dbReference>
<evidence type="ECO:0000313" key="1">
    <source>
        <dbReference type="EMBL" id="KAF2285025.1"/>
    </source>
</evidence>
<dbReference type="Proteomes" id="UP000467840">
    <property type="component" value="Chromosome 12"/>
</dbReference>